<evidence type="ECO:0000313" key="2">
    <source>
        <dbReference type="EMBL" id="SOV83851.1"/>
    </source>
</evidence>
<keyword evidence="1" id="KW-0472">Membrane</keyword>
<feature type="transmembrane region" description="Helical" evidence="1">
    <location>
        <begin position="48"/>
        <end position="66"/>
    </location>
</feature>
<protein>
    <submittedName>
        <fullName evidence="2">Acyl-CoA synthetase, putative</fullName>
    </submittedName>
</protein>
<name>A0A2P9DS91_PLARE</name>
<keyword evidence="1" id="KW-0812">Transmembrane</keyword>
<proteinExistence type="predicted"/>
<evidence type="ECO:0000313" key="3">
    <source>
        <dbReference type="Proteomes" id="UP000240500"/>
    </source>
</evidence>
<sequence>MTPFGFSDVPDVYTIDAVKSGSSFLILKFYDLTFPISSNDIITIPFPFYLYFHLITQFKLYLFYYYHLNQHYFLYYFLLPN</sequence>
<dbReference type="EMBL" id="OFAE01000002">
    <property type="protein sequence ID" value="SOV83851.1"/>
    <property type="molecule type" value="Genomic_DNA"/>
</dbReference>
<organism evidence="2 3">
    <name type="scientific">Plasmodium reichenowi</name>
    <dbReference type="NCBI Taxonomy" id="5854"/>
    <lineage>
        <taxon>Eukaryota</taxon>
        <taxon>Sar</taxon>
        <taxon>Alveolata</taxon>
        <taxon>Apicomplexa</taxon>
        <taxon>Aconoidasida</taxon>
        <taxon>Haemosporida</taxon>
        <taxon>Plasmodiidae</taxon>
        <taxon>Plasmodium</taxon>
        <taxon>Plasmodium (Laverania)</taxon>
    </lineage>
</organism>
<accession>A0A2P9DS91</accession>
<dbReference type="VEuPathDB" id="PlasmoDB:PRG01_0007400"/>
<gene>
    <name evidence="2" type="ORF">PRG01_0007400</name>
</gene>
<dbReference type="AlphaFoldDB" id="A0A2P9DS91"/>
<evidence type="ECO:0000256" key="1">
    <source>
        <dbReference type="SAM" id="Phobius"/>
    </source>
</evidence>
<reference evidence="2 3" key="1">
    <citation type="submission" date="2016-09" db="EMBL/GenBank/DDBJ databases">
        <authorList>
            <consortium name="Pathogen Informatics"/>
        </authorList>
    </citation>
    <scope>NUCLEOTIDE SEQUENCE [LARGE SCALE GENOMIC DNA]</scope>
</reference>
<dbReference type="Proteomes" id="UP000240500">
    <property type="component" value="Unassembled WGS sequence"/>
</dbReference>
<keyword evidence="1" id="KW-1133">Transmembrane helix</keyword>